<dbReference type="Gene3D" id="1.10.575.10">
    <property type="entry name" value="P1 Nuclease"/>
    <property type="match status" value="1"/>
</dbReference>
<protein>
    <submittedName>
        <fullName evidence="1">Uncharacterized protein</fullName>
    </submittedName>
</protein>
<dbReference type="SUPFAM" id="SSF48537">
    <property type="entry name" value="Phospholipase C/P1 nuclease"/>
    <property type="match status" value="1"/>
</dbReference>
<name>A0A8X8WDW3_SALSN</name>
<gene>
    <name evidence="1" type="ORF">SASPL_146449</name>
</gene>
<dbReference type="EMBL" id="PNBA02000018">
    <property type="protein sequence ID" value="KAG6392236.1"/>
    <property type="molecule type" value="Genomic_DNA"/>
</dbReference>
<dbReference type="GO" id="GO:0016788">
    <property type="term" value="F:hydrolase activity, acting on ester bonds"/>
    <property type="evidence" value="ECO:0007669"/>
    <property type="project" value="InterPro"/>
</dbReference>
<proteinExistence type="predicted"/>
<dbReference type="Proteomes" id="UP000298416">
    <property type="component" value="Unassembled WGS sequence"/>
</dbReference>
<dbReference type="AlphaFoldDB" id="A0A8X8WDW3"/>
<evidence type="ECO:0000313" key="1">
    <source>
        <dbReference type="EMBL" id="KAG6392236.1"/>
    </source>
</evidence>
<organism evidence="1">
    <name type="scientific">Salvia splendens</name>
    <name type="common">Scarlet sage</name>
    <dbReference type="NCBI Taxonomy" id="180675"/>
    <lineage>
        <taxon>Eukaryota</taxon>
        <taxon>Viridiplantae</taxon>
        <taxon>Streptophyta</taxon>
        <taxon>Embryophyta</taxon>
        <taxon>Tracheophyta</taxon>
        <taxon>Spermatophyta</taxon>
        <taxon>Magnoliopsida</taxon>
        <taxon>eudicotyledons</taxon>
        <taxon>Gunneridae</taxon>
        <taxon>Pentapetalae</taxon>
        <taxon>asterids</taxon>
        <taxon>lamiids</taxon>
        <taxon>Lamiales</taxon>
        <taxon>Lamiaceae</taxon>
        <taxon>Nepetoideae</taxon>
        <taxon>Mentheae</taxon>
        <taxon>Salviinae</taxon>
        <taxon>Salvia</taxon>
        <taxon>Salvia subgen. Calosphace</taxon>
        <taxon>core Calosphace</taxon>
    </lineage>
</organism>
<sequence length="140" mass="15267">MLFLRGISAYFDASDTPACYPSTAESGKWSLLCETSLTQCPPLYRPRSPCLRTSPGIWTSDLATWKECSHLASFVNKYAAESLDTACKWGYKGVESGETLSGGGAFSDKKRTLNGSAIITTPSPVQIIEKVLSTFRIRNT</sequence>
<dbReference type="InterPro" id="IPR008947">
    <property type="entry name" value="PLipase_C/P1_nuclease_dom_sf"/>
</dbReference>
<reference evidence="1" key="2">
    <citation type="submission" date="2020-08" db="EMBL/GenBank/DDBJ databases">
        <title>Plant Genome Project.</title>
        <authorList>
            <person name="Zhang R.-G."/>
        </authorList>
    </citation>
    <scope>NUCLEOTIDE SEQUENCE</scope>
    <source>
        <strain evidence="1">Huo1</strain>
        <tissue evidence="1">Leaf</tissue>
    </source>
</reference>
<reference evidence="1" key="1">
    <citation type="submission" date="2018-01" db="EMBL/GenBank/DDBJ databases">
        <authorList>
            <person name="Mao J.F."/>
        </authorList>
    </citation>
    <scope>NUCLEOTIDE SEQUENCE</scope>
    <source>
        <strain evidence="1">Huo1</strain>
        <tissue evidence="1">Leaf</tissue>
    </source>
</reference>
<evidence type="ECO:0000313" key="2">
    <source>
        <dbReference type="Proteomes" id="UP000298416"/>
    </source>
</evidence>
<keyword evidence="2" id="KW-1185">Reference proteome</keyword>
<accession>A0A8X8WDW3</accession>
<comment type="caution">
    <text evidence="1">The sequence shown here is derived from an EMBL/GenBank/DDBJ whole genome shotgun (WGS) entry which is preliminary data.</text>
</comment>